<dbReference type="RefSeq" id="WP_088857096.1">
    <property type="nucleotide sequence ID" value="NZ_CP014862.1"/>
</dbReference>
<keyword evidence="4 5" id="KW-0378">Hydrolase</keyword>
<dbReference type="CDD" id="cd18684">
    <property type="entry name" value="PIN_VapC-like"/>
    <property type="match status" value="1"/>
</dbReference>
<keyword evidence="1 5" id="KW-1277">Toxin-antitoxin system</keyword>
<dbReference type="Proteomes" id="UP000250179">
    <property type="component" value="Chromosome"/>
</dbReference>
<dbReference type="EMBL" id="CP014862">
    <property type="protein sequence ID" value="ASJ01828.1"/>
    <property type="molecule type" value="Genomic_DNA"/>
</dbReference>
<dbReference type="GO" id="GO:0016787">
    <property type="term" value="F:hydrolase activity"/>
    <property type="evidence" value="ECO:0007669"/>
    <property type="project" value="UniProtKB-KW"/>
</dbReference>
<evidence type="ECO:0000259" key="6">
    <source>
        <dbReference type="SMART" id="SM00670"/>
    </source>
</evidence>
<dbReference type="HAMAP" id="MF_00265">
    <property type="entry name" value="VapC_Nob1"/>
    <property type="match status" value="1"/>
</dbReference>
<dbReference type="SMART" id="SM00670">
    <property type="entry name" value="PINc"/>
    <property type="match status" value="1"/>
</dbReference>
<dbReference type="GO" id="GO:0004540">
    <property type="term" value="F:RNA nuclease activity"/>
    <property type="evidence" value="ECO:0007669"/>
    <property type="project" value="InterPro"/>
</dbReference>
<evidence type="ECO:0000256" key="3">
    <source>
        <dbReference type="ARBA" id="ARBA00022723"/>
    </source>
</evidence>
<dbReference type="GeneID" id="33318825"/>
<comment type="cofactor">
    <cofactor evidence="5">
        <name>Mg(2+)</name>
        <dbReference type="ChEBI" id="CHEBI:18420"/>
    </cofactor>
</comment>
<reference evidence="7 8" key="1">
    <citation type="submission" date="2016-03" db="EMBL/GenBank/DDBJ databases">
        <title>Complete genome sequence of Thermococcus profundus strain DT5432.</title>
        <authorList>
            <person name="Oger P.M."/>
        </authorList>
    </citation>
    <scope>NUCLEOTIDE SEQUENCE [LARGE SCALE GENOMIC DNA]</scope>
    <source>
        <strain evidence="7 8">DT 5432</strain>
    </source>
</reference>
<accession>A0A2Z2MIP1</accession>
<dbReference type="AlphaFoldDB" id="A0A2Z2MIP1"/>
<dbReference type="Pfam" id="PF01850">
    <property type="entry name" value="PIN"/>
    <property type="match status" value="1"/>
</dbReference>
<dbReference type="InterPro" id="IPR029060">
    <property type="entry name" value="PIN-like_dom_sf"/>
</dbReference>
<feature type="binding site" evidence="5">
    <location>
        <position position="8"/>
    </location>
    <ligand>
        <name>Mg(2+)</name>
        <dbReference type="ChEBI" id="CHEBI:18420"/>
    </ligand>
</feature>
<evidence type="ECO:0000313" key="7">
    <source>
        <dbReference type="EMBL" id="ASJ01828.1"/>
    </source>
</evidence>
<keyword evidence="5" id="KW-0460">Magnesium</keyword>
<dbReference type="Gene3D" id="3.40.50.1010">
    <property type="entry name" value="5'-nuclease"/>
    <property type="match status" value="1"/>
</dbReference>
<keyword evidence="3 5" id="KW-0479">Metal-binding</keyword>
<feature type="domain" description="PIN" evidence="6">
    <location>
        <begin position="3"/>
        <end position="121"/>
    </location>
</feature>
<comment type="function">
    <text evidence="5">Toxic component of a toxin-antitoxin (TA) system. An RNase.</text>
</comment>
<dbReference type="KEGG" id="tprf:A3L09_00410"/>
<evidence type="ECO:0000256" key="2">
    <source>
        <dbReference type="ARBA" id="ARBA00022722"/>
    </source>
</evidence>
<dbReference type="InterPro" id="IPR002716">
    <property type="entry name" value="PIN_dom"/>
</dbReference>
<organism evidence="7 8">
    <name type="scientific">Thermococcus profundus</name>
    <dbReference type="NCBI Taxonomy" id="49899"/>
    <lineage>
        <taxon>Archaea</taxon>
        <taxon>Methanobacteriati</taxon>
        <taxon>Methanobacteriota</taxon>
        <taxon>Thermococci</taxon>
        <taxon>Thermococcales</taxon>
        <taxon>Thermococcaceae</taxon>
        <taxon>Thermococcus</taxon>
    </lineage>
</organism>
<dbReference type="GO" id="GO:0090729">
    <property type="term" value="F:toxin activity"/>
    <property type="evidence" value="ECO:0007669"/>
    <property type="project" value="UniProtKB-KW"/>
</dbReference>
<evidence type="ECO:0000256" key="1">
    <source>
        <dbReference type="ARBA" id="ARBA00022649"/>
    </source>
</evidence>
<feature type="binding site" evidence="5">
    <location>
        <position position="99"/>
    </location>
    <ligand>
        <name>Mg(2+)</name>
        <dbReference type="ChEBI" id="CHEBI:18420"/>
    </ligand>
</feature>
<keyword evidence="5" id="KW-0800">Toxin</keyword>
<evidence type="ECO:0000313" key="8">
    <source>
        <dbReference type="Proteomes" id="UP000250179"/>
    </source>
</evidence>
<dbReference type="OrthoDB" id="90145at2157"/>
<keyword evidence="2 5" id="KW-0540">Nuclease</keyword>
<sequence>MGRVAVIDTNVVLYSINPSSKRYEEARGLINSLDKAVLPAIVVYELIWNLAVAGVSPKEAEKTVSRILLNERVTIVDDRKYLLQAFGLFGDLNLKHYNDSVILAIAKETGALATYDKKLRKRARKLGIKLLPEVEE</sequence>
<proteinExistence type="inferred from homology"/>
<dbReference type="InterPro" id="IPR022907">
    <property type="entry name" value="VapC_family"/>
</dbReference>
<keyword evidence="8" id="KW-1185">Reference proteome</keyword>
<dbReference type="SUPFAM" id="SSF88723">
    <property type="entry name" value="PIN domain-like"/>
    <property type="match status" value="1"/>
</dbReference>
<dbReference type="PANTHER" id="PTHR39664">
    <property type="match status" value="1"/>
</dbReference>
<comment type="similarity">
    <text evidence="5">Belongs to the PINc/VapC protein family.</text>
</comment>
<evidence type="ECO:0000256" key="4">
    <source>
        <dbReference type="ARBA" id="ARBA00022801"/>
    </source>
</evidence>
<dbReference type="GO" id="GO:0000287">
    <property type="term" value="F:magnesium ion binding"/>
    <property type="evidence" value="ECO:0007669"/>
    <property type="project" value="UniProtKB-UniRule"/>
</dbReference>
<dbReference type="EC" id="3.1.-.-" evidence="5"/>
<name>A0A2Z2MIP1_THEPR</name>
<protein>
    <recommendedName>
        <fullName evidence="5">Ribonuclease VapC</fullName>
        <shortName evidence="5">RNase VapC</shortName>
        <ecNumber evidence="5">3.1.-.-</ecNumber>
    </recommendedName>
    <alternativeName>
        <fullName evidence="5">Putative toxin VapC</fullName>
    </alternativeName>
</protein>
<dbReference type="PANTHER" id="PTHR39664:SF2">
    <property type="entry name" value="NUCLEIC ACID-BINDING PROTEIN, CONTAINING PIN DOMAIN-RELATED"/>
    <property type="match status" value="1"/>
</dbReference>
<evidence type="ECO:0000256" key="5">
    <source>
        <dbReference type="HAMAP-Rule" id="MF_00265"/>
    </source>
</evidence>
<gene>
    <name evidence="5" type="primary">vapC</name>
    <name evidence="7" type="ORF">A3L09_00410</name>
</gene>